<name>A0A6C0R1J5_9CAUD</name>
<gene>
    <name evidence="1" type="ORF">sortkaff_9</name>
</gene>
<evidence type="ECO:0000313" key="2">
    <source>
        <dbReference type="Proteomes" id="UP000466160"/>
    </source>
</evidence>
<proteinExistence type="predicted"/>
<reference evidence="2" key="1">
    <citation type="submission" date="2019-12" db="EMBL/GenBank/DDBJ databases">
        <authorList>
            <person name="Olsen N.S."/>
            <person name="Junco L.M.F."/>
            <person name="Kot W."/>
            <person name="Hansen L.H."/>
        </authorList>
    </citation>
    <scope>NUCLEOTIDE SEQUENCE [LARGE SCALE GENOMIC DNA]</scope>
</reference>
<dbReference type="Proteomes" id="UP000466160">
    <property type="component" value="Segment"/>
</dbReference>
<evidence type="ECO:0000313" key="1">
    <source>
        <dbReference type="EMBL" id="QHZ59557.1"/>
    </source>
</evidence>
<organism evidence="1 2">
    <name type="scientific">Escherichia phage sortkaff</name>
    <dbReference type="NCBI Taxonomy" id="2696445"/>
    <lineage>
        <taxon>Viruses</taxon>
        <taxon>Duplodnaviria</taxon>
        <taxon>Heunggongvirae</taxon>
        <taxon>Uroviricota</taxon>
        <taxon>Caudoviricetes</taxon>
        <taxon>Sortsnevirus</taxon>
        <taxon>Sortsnevirus IME279</taxon>
    </lineage>
</organism>
<protein>
    <submittedName>
        <fullName evidence="1">Uncharacterized protein</fullName>
    </submittedName>
</protein>
<sequence>MANKFTVAQIKDILNRAGDRSGFAFDAFGPYFVNAERLKAIKGKFAEMVERYGDGISAKQRASLENWFSFLADRYGV</sequence>
<dbReference type="EMBL" id="MN850581">
    <property type="protein sequence ID" value="QHZ59557.1"/>
    <property type="molecule type" value="Genomic_DNA"/>
</dbReference>
<accession>A0A6C0R1J5</accession>